<organism evidence="1 2">
    <name type="scientific">Leptospira yanagawae serovar Saopaulo str. Sao Paulo = ATCC 700523</name>
    <dbReference type="NCBI Taxonomy" id="1249483"/>
    <lineage>
        <taxon>Bacteria</taxon>
        <taxon>Pseudomonadati</taxon>
        <taxon>Spirochaetota</taxon>
        <taxon>Spirochaetia</taxon>
        <taxon>Leptospirales</taxon>
        <taxon>Leptospiraceae</taxon>
        <taxon>Leptospira</taxon>
    </lineage>
</organism>
<comment type="caution">
    <text evidence="1">The sequence shown here is derived from an EMBL/GenBank/DDBJ whole genome shotgun (WGS) entry which is preliminary data.</text>
</comment>
<proteinExistence type="predicted"/>
<dbReference type="Proteomes" id="UP000013996">
    <property type="component" value="Unassembled WGS sequence"/>
</dbReference>
<dbReference type="EMBL" id="AOGX02000015">
    <property type="protein sequence ID" value="EOQ89243.1"/>
    <property type="molecule type" value="Genomic_DNA"/>
</dbReference>
<sequence>MVLRQVWQGWPSGKGELGSFIFRSENYVSSLTQNLDFLNFSHSGPPADP</sequence>
<dbReference type="STRING" id="1249483.LEP1GSC202_1074"/>
<gene>
    <name evidence="1" type="ORF">LEP1GSC202_1074</name>
</gene>
<accession>A0A5E8HEM1</accession>
<evidence type="ECO:0000313" key="1">
    <source>
        <dbReference type="EMBL" id="EOQ89243.1"/>
    </source>
</evidence>
<name>A0A5E8HEM1_9LEPT</name>
<reference evidence="1 2" key="1">
    <citation type="submission" date="2013-04" db="EMBL/GenBank/DDBJ databases">
        <authorList>
            <person name="Harkins D.M."/>
            <person name="Durkin A.S."/>
            <person name="Brinkac L.M."/>
            <person name="Haft D.H."/>
            <person name="Selengut J.D."/>
            <person name="Sanka R."/>
            <person name="DePew J."/>
            <person name="Purushe J."/>
            <person name="Hartskeerl R.A."/>
            <person name="Ahmed A."/>
            <person name="van der Linden H."/>
            <person name="Goris M.G.A."/>
            <person name="Vinetz J.M."/>
            <person name="Sutton G.G."/>
            <person name="Nierman W.C."/>
            <person name="Fouts D.E."/>
        </authorList>
    </citation>
    <scope>NUCLEOTIDE SEQUENCE [LARGE SCALE GENOMIC DNA]</scope>
    <source>
        <strain evidence="1 2">Sao Paulo</strain>
    </source>
</reference>
<evidence type="ECO:0000313" key="2">
    <source>
        <dbReference type="Proteomes" id="UP000013996"/>
    </source>
</evidence>
<dbReference type="AlphaFoldDB" id="A0A5E8HEM1"/>
<protein>
    <submittedName>
        <fullName evidence="1">Uncharacterized protein</fullName>
    </submittedName>
</protein>